<feature type="domain" description="OmpA-like" evidence="11">
    <location>
        <begin position="65"/>
        <end position="178"/>
    </location>
</feature>
<keyword evidence="2 8" id="KW-0732">Signal</keyword>
<dbReference type="InterPro" id="IPR014169">
    <property type="entry name" value="Pal_lipo_C"/>
</dbReference>
<dbReference type="CDD" id="cd07185">
    <property type="entry name" value="OmpA_C-like"/>
    <property type="match status" value="1"/>
</dbReference>
<comment type="function">
    <text evidence="8">Part of the Tol-Pal system, which plays a role in outer membrane invagination during cell division and is important for maintaining outer membrane integrity.</text>
</comment>
<accession>A0A451EQ03</accession>
<dbReference type="Proteomes" id="UP000273143">
    <property type="component" value="Chromosome"/>
</dbReference>
<dbReference type="PRINTS" id="PR01021">
    <property type="entry name" value="OMPADOMAIN"/>
</dbReference>
<evidence type="ECO:0000256" key="3">
    <source>
        <dbReference type="ARBA" id="ARBA00023136"/>
    </source>
</evidence>
<sequence>MKITKLAICALIMAFVVGCSSNKSSDSSSETDGNSGYGSSDNNGAGVGVGVGNGDLNGFNGMSAEEVAALRAITTFYFNYDSSDIQPDSMRALDVHAHDLMQNGKHIVLQGNTDERGTREYNMALGERRGNAVKNYLTMQGVSPSQIEVVSYGKERPAVSGHDEAAWAKNRRVELVFQ</sequence>
<evidence type="ECO:0000256" key="7">
    <source>
        <dbReference type="ARBA" id="ARBA00023306"/>
    </source>
</evidence>
<dbReference type="GO" id="GO:0009279">
    <property type="term" value="C:cell outer membrane"/>
    <property type="evidence" value="ECO:0007669"/>
    <property type="project" value="UniProtKB-SubCell"/>
</dbReference>
<dbReference type="AlphaFoldDB" id="A0A451EQ03"/>
<dbReference type="PANTHER" id="PTHR30329">
    <property type="entry name" value="STATOR ELEMENT OF FLAGELLAR MOTOR COMPLEX"/>
    <property type="match status" value="1"/>
</dbReference>
<keyword evidence="4 8" id="KW-0564">Palmitate</keyword>
<evidence type="ECO:0000256" key="4">
    <source>
        <dbReference type="ARBA" id="ARBA00023139"/>
    </source>
</evidence>
<dbReference type="KEGG" id="emo:DM558_14505"/>
<keyword evidence="1 8" id="KW-0132">Cell division</keyword>
<reference evidence="13" key="1">
    <citation type="submission" date="2018-06" db="EMBL/GenBank/DDBJ databases">
        <title>Complete genome of Pseudomonas insecticola strain QZS01.</title>
        <authorList>
            <person name="Wang J."/>
            <person name="Su Q."/>
        </authorList>
    </citation>
    <scope>NUCLEOTIDE SEQUENCE [LARGE SCALE GENOMIC DNA]</scope>
    <source>
        <strain evidence="13">QZS01</strain>
    </source>
</reference>
<evidence type="ECO:0000259" key="11">
    <source>
        <dbReference type="PROSITE" id="PS51123"/>
    </source>
</evidence>
<protein>
    <recommendedName>
        <fullName evidence="8">Peptidoglycan-associated lipoprotein</fullName>
        <shortName evidence="8">PAL</shortName>
    </recommendedName>
</protein>
<comment type="similarity">
    <text evidence="8">Belongs to the Pal lipoprotein family.</text>
</comment>
<dbReference type="InterPro" id="IPR039001">
    <property type="entry name" value="Pal"/>
</dbReference>
<name>A0A451EQ03_9GAMM</name>
<dbReference type="EMBL" id="CP029822">
    <property type="protein sequence ID" value="AZS51902.1"/>
    <property type="molecule type" value="Genomic_DNA"/>
</dbReference>
<dbReference type="PANTHER" id="PTHR30329:SF21">
    <property type="entry name" value="LIPOPROTEIN YIAD-RELATED"/>
    <property type="match status" value="1"/>
</dbReference>
<dbReference type="PROSITE" id="PS51123">
    <property type="entry name" value="OMPA_2"/>
    <property type="match status" value="1"/>
</dbReference>
<feature type="chain" id="PRO_5019272132" description="Peptidoglycan-associated lipoprotein" evidence="10">
    <location>
        <begin position="26"/>
        <end position="178"/>
    </location>
</feature>
<evidence type="ECO:0000256" key="5">
    <source>
        <dbReference type="ARBA" id="ARBA00023237"/>
    </source>
</evidence>
<dbReference type="HAMAP" id="MF_02204">
    <property type="entry name" value="Pal"/>
    <property type="match status" value="1"/>
</dbReference>
<gene>
    <name evidence="8 12" type="primary">pal</name>
    <name evidence="12" type="ORF">DM558_14505</name>
</gene>
<dbReference type="InterPro" id="IPR050330">
    <property type="entry name" value="Bact_OuterMem_StrucFunc"/>
</dbReference>
<keyword evidence="6 8" id="KW-0449">Lipoprotein</keyword>
<dbReference type="InterPro" id="IPR036737">
    <property type="entry name" value="OmpA-like_sf"/>
</dbReference>
<evidence type="ECO:0000256" key="1">
    <source>
        <dbReference type="ARBA" id="ARBA00022618"/>
    </source>
</evidence>
<dbReference type="NCBIfam" id="TIGR02802">
    <property type="entry name" value="Pal_lipo"/>
    <property type="match status" value="1"/>
</dbReference>
<keyword evidence="3 8" id="KW-0472">Membrane</keyword>
<keyword evidence="5 8" id="KW-0998">Cell outer membrane</keyword>
<evidence type="ECO:0000256" key="8">
    <source>
        <dbReference type="HAMAP-Rule" id="MF_02204"/>
    </source>
</evidence>
<dbReference type="InterPro" id="IPR006665">
    <property type="entry name" value="OmpA-like"/>
</dbReference>
<comment type="subunit">
    <text evidence="8">The Tol-Pal system is composed of five core proteins: the inner membrane proteins TolA, TolQ and TolR, the periplasmic protein TolB and the outer membrane protein Pal. They form a network linking the inner and outer membranes and the peptidoglycan layer.</text>
</comment>
<evidence type="ECO:0000313" key="12">
    <source>
        <dbReference type="EMBL" id="AZS51902.1"/>
    </source>
</evidence>
<keyword evidence="7 8" id="KW-0131">Cell cycle</keyword>
<dbReference type="Gene3D" id="3.30.1330.60">
    <property type="entry name" value="OmpA-like domain"/>
    <property type="match status" value="1"/>
</dbReference>
<dbReference type="RefSeq" id="WP_127164576.1">
    <property type="nucleotide sequence ID" value="NZ_CP029822.1"/>
</dbReference>
<dbReference type="PROSITE" id="PS51257">
    <property type="entry name" value="PROKAR_LIPOPROTEIN"/>
    <property type="match status" value="1"/>
</dbReference>
<feature type="signal peptide" evidence="10">
    <location>
        <begin position="1"/>
        <end position="25"/>
    </location>
</feature>
<organism evidence="12 13">
    <name type="scientific">Entomomonas moraniae</name>
    <dbReference type="NCBI Taxonomy" id="2213226"/>
    <lineage>
        <taxon>Bacteria</taxon>
        <taxon>Pseudomonadati</taxon>
        <taxon>Pseudomonadota</taxon>
        <taxon>Gammaproteobacteria</taxon>
        <taxon>Pseudomonadales</taxon>
        <taxon>Pseudomonadaceae</taxon>
        <taxon>Entomomonas</taxon>
    </lineage>
</organism>
<evidence type="ECO:0000313" key="13">
    <source>
        <dbReference type="Proteomes" id="UP000273143"/>
    </source>
</evidence>
<evidence type="ECO:0000256" key="9">
    <source>
        <dbReference type="SAM" id="MobiDB-lite"/>
    </source>
</evidence>
<evidence type="ECO:0000256" key="2">
    <source>
        <dbReference type="ARBA" id="ARBA00022729"/>
    </source>
</evidence>
<dbReference type="InterPro" id="IPR006664">
    <property type="entry name" value="OMP_bac"/>
</dbReference>
<dbReference type="GO" id="GO:0051301">
    <property type="term" value="P:cell division"/>
    <property type="evidence" value="ECO:0007669"/>
    <property type="project" value="UniProtKB-UniRule"/>
</dbReference>
<dbReference type="SUPFAM" id="SSF103088">
    <property type="entry name" value="OmpA-like"/>
    <property type="match status" value="1"/>
</dbReference>
<proteinExistence type="inferred from homology"/>
<comment type="subcellular location">
    <subcellularLocation>
        <location evidence="8">Cell outer membrane</location>
        <topology evidence="8">Lipid-anchor</topology>
    </subcellularLocation>
</comment>
<evidence type="ECO:0000256" key="10">
    <source>
        <dbReference type="SAM" id="SignalP"/>
    </source>
</evidence>
<keyword evidence="13" id="KW-1185">Reference proteome</keyword>
<feature type="region of interest" description="Disordered" evidence="9">
    <location>
        <begin position="24"/>
        <end position="44"/>
    </location>
</feature>
<dbReference type="Pfam" id="PF00691">
    <property type="entry name" value="OmpA"/>
    <property type="match status" value="1"/>
</dbReference>
<evidence type="ECO:0000256" key="6">
    <source>
        <dbReference type="ARBA" id="ARBA00023288"/>
    </source>
</evidence>